<protein>
    <submittedName>
        <fullName evidence="4">17410_t:CDS:1</fullName>
    </submittedName>
</protein>
<dbReference type="PANTHER" id="PTHR43762">
    <property type="entry name" value="L-GULONOLACTONE OXIDASE"/>
    <property type="match status" value="1"/>
</dbReference>
<dbReference type="Pfam" id="PF01565">
    <property type="entry name" value="FAD_binding_4"/>
    <property type="match status" value="1"/>
</dbReference>
<keyword evidence="2" id="KW-0560">Oxidoreductase</keyword>
<evidence type="ECO:0000313" key="5">
    <source>
        <dbReference type="Proteomes" id="UP000789342"/>
    </source>
</evidence>
<name>A0A9N9HVS9_9GLOM</name>
<dbReference type="OrthoDB" id="610608at2759"/>
<comment type="similarity">
    <text evidence="1">Belongs to the oxygen-dependent FAD-linked oxidoreductase family.</text>
</comment>
<evidence type="ECO:0000259" key="3">
    <source>
        <dbReference type="Pfam" id="PF01565"/>
    </source>
</evidence>
<evidence type="ECO:0000256" key="1">
    <source>
        <dbReference type="ARBA" id="ARBA00005466"/>
    </source>
</evidence>
<dbReference type="Gene3D" id="3.30.43.10">
    <property type="entry name" value="Uridine Diphospho-n-acetylenolpyruvylglucosamine Reductase, domain 2"/>
    <property type="match status" value="1"/>
</dbReference>
<dbReference type="InterPro" id="IPR016167">
    <property type="entry name" value="FAD-bd_PCMH_sub1"/>
</dbReference>
<dbReference type="PANTHER" id="PTHR43762:SF1">
    <property type="entry name" value="D-ARABINONO-1,4-LACTONE OXIDASE"/>
    <property type="match status" value="1"/>
</dbReference>
<organism evidence="4 5">
    <name type="scientific">Acaulospora morrowiae</name>
    <dbReference type="NCBI Taxonomy" id="94023"/>
    <lineage>
        <taxon>Eukaryota</taxon>
        <taxon>Fungi</taxon>
        <taxon>Fungi incertae sedis</taxon>
        <taxon>Mucoromycota</taxon>
        <taxon>Glomeromycotina</taxon>
        <taxon>Glomeromycetes</taxon>
        <taxon>Diversisporales</taxon>
        <taxon>Acaulosporaceae</taxon>
        <taxon>Acaulospora</taxon>
    </lineage>
</organism>
<reference evidence="4" key="1">
    <citation type="submission" date="2021-06" db="EMBL/GenBank/DDBJ databases">
        <authorList>
            <person name="Kallberg Y."/>
            <person name="Tangrot J."/>
            <person name="Rosling A."/>
        </authorList>
    </citation>
    <scope>NUCLEOTIDE SEQUENCE</scope>
    <source>
        <strain evidence="4">CL551</strain>
    </source>
</reference>
<dbReference type="GO" id="GO:0016899">
    <property type="term" value="F:oxidoreductase activity, acting on the CH-OH group of donors, oxygen as acceptor"/>
    <property type="evidence" value="ECO:0007669"/>
    <property type="project" value="InterPro"/>
</dbReference>
<dbReference type="InterPro" id="IPR010031">
    <property type="entry name" value="FAD_lactone_oxidase-like"/>
</dbReference>
<dbReference type="AlphaFoldDB" id="A0A9N9HVS9"/>
<dbReference type="Proteomes" id="UP000789342">
    <property type="component" value="Unassembled WGS sequence"/>
</dbReference>
<dbReference type="EMBL" id="CAJVPV010018601">
    <property type="protein sequence ID" value="CAG8707874.1"/>
    <property type="molecule type" value="Genomic_DNA"/>
</dbReference>
<dbReference type="GO" id="GO:0050660">
    <property type="term" value="F:flavin adenine dinucleotide binding"/>
    <property type="evidence" value="ECO:0007669"/>
    <property type="project" value="InterPro"/>
</dbReference>
<dbReference type="InterPro" id="IPR006093">
    <property type="entry name" value="Oxy_OxRdtase_FAD_BS"/>
</dbReference>
<feature type="domain" description="FAD linked oxidase N-terminal" evidence="3">
    <location>
        <begin position="29"/>
        <end position="88"/>
    </location>
</feature>
<evidence type="ECO:0000256" key="2">
    <source>
        <dbReference type="ARBA" id="ARBA00023002"/>
    </source>
</evidence>
<dbReference type="InterPro" id="IPR036318">
    <property type="entry name" value="FAD-bd_PCMH-like_sf"/>
</dbReference>
<dbReference type="PROSITE" id="PS00862">
    <property type="entry name" value="OX2_COVAL_FAD"/>
    <property type="match status" value="1"/>
</dbReference>
<proteinExistence type="inferred from homology"/>
<evidence type="ECO:0000313" key="4">
    <source>
        <dbReference type="EMBL" id="CAG8707874.1"/>
    </source>
</evidence>
<sequence>MVQLEERLKNISKSNVKFYNWSRTYGCEPELYFEPECEEDVIKIVELAKVNNKKIRAIGSGHSPSDLACTEGYMINMAKLNRQFEWICRRKLKRRFQE</sequence>
<accession>A0A9N9HVS9</accession>
<dbReference type="SUPFAM" id="SSF56176">
    <property type="entry name" value="FAD-binding/transporter-associated domain-like"/>
    <property type="match status" value="1"/>
</dbReference>
<comment type="caution">
    <text evidence="4">The sequence shown here is derived from an EMBL/GenBank/DDBJ whole genome shotgun (WGS) entry which is preliminary data.</text>
</comment>
<keyword evidence="5" id="KW-1185">Reference proteome</keyword>
<dbReference type="InterPro" id="IPR006094">
    <property type="entry name" value="Oxid_FAD_bind_N"/>
</dbReference>
<gene>
    <name evidence="4" type="ORF">AMORRO_LOCUS12526</name>
</gene>